<keyword evidence="1" id="KW-0732">Signal</keyword>
<dbReference type="InterPro" id="IPR011250">
    <property type="entry name" value="OMP/PagP_B-barrel"/>
</dbReference>
<evidence type="ECO:0000313" key="3">
    <source>
        <dbReference type="EMBL" id="QGW27378.1"/>
    </source>
</evidence>
<organism evidence="3 4">
    <name type="scientific">Phnomibacter ginsenosidimutans</name>
    <dbReference type="NCBI Taxonomy" id="2676868"/>
    <lineage>
        <taxon>Bacteria</taxon>
        <taxon>Pseudomonadati</taxon>
        <taxon>Bacteroidota</taxon>
        <taxon>Chitinophagia</taxon>
        <taxon>Chitinophagales</taxon>
        <taxon>Chitinophagaceae</taxon>
        <taxon>Phnomibacter</taxon>
    </lineage>
</organism>
<evidence type="ECO:0000259" key="2">
    <source>
        <dbReference type="Pfam" id="PF19573"/>
    </source>
</evidence>
<reference evidence="3 4" key="1">
    <citation type="submission" date="2019-11" db="EMBL/GenBank/DDBJ databases">
        <authorList>
            <person name="Im W.T."/>
        </authorList>
    </citation>
    <scope>NUCLEOTIDE SEQUENCE [LARGE SCALE GENOMIC DNA]</scope>
    <source>
        <strain evidence="3 4">SB-02</strain>
    </source>
</reference>
<evidence type="ECO:0000256" key="1">
    <source>
        <dbReference type="SAM" id="SignalP"/>
    </source>
</evidence>
<dbReference type="InterPro" id="IPR045743">
    <property type="entry name" value="DUF6089"/>
</dbReference>
<feature type="domain" description="DUF6089" evidence="2">
    <location>
        <begin position="10"/>
        <end position="211"/>
    </location>
</feature>
<sequence>MKKQLISVCFLLSFLLPYVSIAQRIDVDLFAGISNYQGDLKPAFVSTVGAGTGAAAIVKVGINDNLFVRAGFSFGSVSGSDAQNKASLQFRNLSFTSRIQEFSAGFEYRFFNSDKLAFRPYAFVAAGIFHFDPFTYYGSNSTKVYLQPLGTEGQGLAAYPDKQPYKLTQFCIPYGVGVKWQLNCNLNIGVEFRHTKLFTDYLDDVSTRYADANTLLAGRGPLSVDLAWRGDELNGSPYPVANTVRGNPGEKDWYYFAGLTFGLKLNDCNSGRFSLGGLFNRNKSGAKGMDCPKVW</sequence>
<dbReference type="AlphaFoldDB" id="A0A6I6GI45"/>
<name>A0A6I6GI45_9BACT</name>
<gene>
    <name evidence="3" type="ORF">GLV81_04050</name>
</gene>
<feature type="signal peptide" evidence="1">
    <location>
        <begin position="1"/>
        <end position="22"/>
    </location>
</feature>
<dbReference type="Pfam" id="PF19573">
    <property type="entry name" value="DUF6089"/>
    <property type="match status" value="1"/>
</dbReference>
<feature type="chain" id="PRO_5026138924" evidence="1">
    <location>
        <begin position="23"/>
        <end position="295"/>
    </location>
</feature>
<protein>
    <submittedName>
        <fullName evidence="3">Outer membrane beta-barrel protein</fullName>
    </submittedName>
</protein>
<dbReference type="Gene3D" id="2.40.160.20">
    <property type="match status" value="1"/>
</dbReference>
<proteinExistence type="predicted"/>
<dbReference type="SUPFAM" id="SSF56925">
    <property type="entry name" value="OMPA-like"/>
    <property type="match status" value="1"/>
</dbReference>
<dbReference type="RefSeq" id="WP_157477094.1">
    <property type="nucleotide sequence ID" value="NZ_CP046566.1"/>
</dbReference>
<keyword evidence="4" id="KW-1185">Reference proteome</keyword>
<dbReference type="KEGG" id="fls:GLV81_04050"/>
<accession>A0A6I6GI45</accession>
<dbReference type="Proteomes" id="UP000426027">
    <property type="component" value="Chromosome"/>
</dbReference>
<dbReference type="EMBL" id="CP046566">
    <property type="protein sequence ID" value="QGW27378.1"/>
    <property type="molecule type" value="Genomic_DNA"/>
</dbReference>
<evidence type="ECO:0000313" key="4">
    <source>
        <dbReference type="Proteomes" id="UP000426027"/>
    </source>
</evidence>